<sequence length="219" mass="24458">MQLHNISKENSILNTFIAEIRDKTIQNDRMRFRRNIERIGEILGYELSKTFNYKPNTVETPLGNSSVNLTTNNVVVCSILRAGVPLHNGLLNYFDDAENAFISAYRHHKENPESFEIVVEYLACPNLEGKTLILADPMLATGQSMVATYEALKPFGTPKQIHLVSVIGSQIGVDFVNECFDDNTHLWIATVDDALNEKGYIIPGLGDAGDLAFGEKLQR</sequence>
<evidence type="ECO:0000259" key="15">
    <source>
        <dbReference type="Pfam" id="PF14681"/>
    </source>
</evidence>
<dbReference type="Proteomes" id="UP000321790">
    <property type="component" value="Unassembled WGS sequence"/>
</dbReference>
<evidence type="ECO:0000256" key="3">
    <source>
        <dbReference type="ARBA" id="ARBA00009516"/>
    </source>
</evidence>
<dbReference type="CDD" id="cd06223">
    <property type="entry name" value="PRTases_typeI"/>
    <property type="match status" value="1"/>
</dbReference>
<dbReference type="Pfam" id="PF14681">
    <property type="entry name" value="UPRTase"/>
    <property type="match status" value="1"/>
</dbReference>
<keyword evidence="5" id="KW-0021">Allosteric enzyme</keyword>
<evidence type="ECO:0000256" key="4">
    <source>
        <dbReference type="ARBA" id="ARBA00011894"/>
    </source>
</evidence>
<evidence type="ECO:0000256" key="2">
    <source>
        <dbReference type="ARBA" id="ARBA00005180"/>
    </source>
</evidence>
<dbReference type="PANTHER" id="PTHR11608">
    <property type="entry name" value="BIFUNCTIONAL PROTEIN PYRR"/>
    <property type="match status" value="1"/>
</dbReference>
<feature type="domain" description="Phosphoribosyltransferase" evidence="15">
    <location>
        <begin position="11"/>
        <end position="214"/>
    </location>
</feature>
<evidence type="ECO:0000256" key="11">
    <source>
        <dbReference type="ARBA" id="ARBA00052919"/>
    </source>
</evidence>
<dbReference type="PANTHER" id="PTHR11608:SF0">
    <property type="entry name" value="BIFUNCTIONAL PROTEIN PYRR"/>
    <property type="match status" value="1"/>
</dbReference>
<reference evidence="17" key="1">
    <citation type="submission" date="2019-08" db="EMBL/GenBank/DDBJ databases">
        <title>Seonamhaeicola sediminis sp. nov., isolated from marine sediment.</title>
        <authorList>
            <person name="Cao W.R."/>
        </authorList>
    </citation>
    <scope>NUCLEOTIDE SEQUENCE [LARGE SCALE GENOMIC DNA]</scope>
    <source>
        <strain evidence="17">Gy8</strain>
    </source>
</reference>
<evidence type="ECO:0000256" key="5">
    <source>
        <dbReference type="ARBA" id="ARBA00022533"/>
    </source>
</evidence>
<proteinExistence type="inferred from homology"/>
<dbReference type="SUPFAM" id="SSF53271">
    <property type="entry name" value="PRTase-like"/>
    <property type="match status" value="1"/>
</dbReference>
<comment type="function">
    <text evidence="12">Catalyzes the conversion of uracil and 5-phospho-alpha-D-ribose 1-diphosphate (PRPP) to UMP and diphosphate.</text>
</comment>
<dbReference type="NCBIfam" id="NF001097">
    <property type="entry name" value="PRK00129.1"/>
    <property type="match status" value="1"/>
</dbReference>
<accession>A0A5C7AWE1</accession>
<dbReference type="RefSeq" id="WP_147131997.1">
    <property type="nucleotide sequence ID" value="NZ_VOSC01000012.1"/>
</dbReference>
<organism evidence="16 17">
    <name type="scientific">Seonamhaeicola algicola</name>
    <dbReference type="NCBI Taxonomy" id="1719036"/>
    <lineage>
        <taxon>Bacteria</taxon>
        <taxon>Pseudomonadati</taxon>
        <taxon>Bacteroidota</taxon>
        <taxon>Flavobacteriia</taxon>
        <taxon>Flavobacteriales</taxon>
        <taxon>Flavobacteriaceae</taxon>
    </lineage>
</organism>
<dbReference type="AlphaFoldDB" id="A0A5C7AWE1"/>
<dbReference type="Gene3D" id="3.40.50.2020">
    <property type="match status" value="1"/>
</dbReference>
<keyword evidence="17" id="KW-1185">Reference proteome</keyword>
<evidence type="ECO:0000313" key="17">
    <source>
        <dbReference type="Proteomes" id="UP000321790"/>
    </source>
</evidence>
<dbReference type="EC" id="2.4.2.9" evidence="4"/>
<evidence type="ECO:0000256" key="14">
    <source>
        <dbReference type="ARBA" id="ARBA00079807"/>
    </source>
</evidence>
<evidence type="ECO:0000256" key="7">
    <source>
        <dbReference type="ARBA" id="ARBA00022679"/>
    </source>
</evidence>
<comment type="caution">
    <text evidence="16">The sequence shown here is derived from an EMBL/GenBank/DDBJ whole genome shotgun (WGS) entry which is preliminary data.</text>
</comment>
<dbReference type="InterPro" id="IPR000836">
    <property type="entry name" value="PRTase_dom"/>
</dbReference>
<comment type="pathway">
    <text evidence="2">Pyrimidine metabolism; UMP biosynthesis via salvage pathway; UMP from uracil: step 1/1.</text>
</comment>
<dbReference type="OrthoDB" id="9781675at2"/>
<gene>
    <name evidence="16" type="ORF">FUA26_04235</name>
</gene>
<keyword evidence="7 16" id="KW-0808">Transferase</keyword>
<dbReference type="EMBL" id="VOSC01000012">
    <property type="protein sequence ID" value="TXE13010.1"/>
    <property type="molecule type" value="Genomic_DNA"/>
</dbReference>
<name>A0A5C7AWE1_9FLAO</name>
<evidence type="ECO:0000313" key="16">
    <source>
        <dbReference type="EMBL" id="TXE13010.1"/>
    </source>
</evidence>
<evidence type="ECO:0000256" key="10">
    <source>
        <dbReference type="ARBA" id="ARBA00031082"/>
    </source>
</evidence>
<dbReference type="InterPro" id="IPR050137">
    <property type="entry name" value="PyrR_bifunctional"/>
</dbReference>
<evidence type="ECO:0000256" key="1">
    <source>
        <dbReference type="ARBA" id="ARBA00001946"/>
    </source>
</evidence>
<evidence type="ECO:0000256" key="13">
    <source>
        <dbReference type="ARBA" id="ARBA00072146"/>
    </source>
</evidence>
<dbReference type="InterPro" id="IPR029057">
    <property type="entry name" value="PRTase-like"/>
</dbReference>
<comment type="similarity">
    <text evidence="3">Belongs to the UPRTase family.</text>
</comment>
<evidence type="ECO:0000256" key="8">
    <source>
        <dbReference type="ARBA" id="ARBA00022741"/>
    </source>
</evidence>
<comment type="catalytic activity">
    <reaction evidence="11">
        <text>UMP + diphosphate = 5-phospho-alpha-D-ribose 1-diphosphate + uracil</text>
        <dbReference type="Rhea" id="RHEA:13017"/>
        <dbReference type="ChEBI" id="CHEBI:17568"/>
        <dbReference type="ChEBI" id="CHEBI:33019"/>
        <dbReference type="ChEBI" id="CHEBI:57865"/>
        <dbReference type="ChEBI" id="CHEBI:58017"/>
        <dbReference type="EC" id="2.4.2.9"/>
    </reaction>
</comment>
<keyword evidence="6 16" id="KW-0328">Glycosyltransferase</keyword>
<keyword evidence="8" id="KW-0547">Nucleotide-binding</keyword>
<dbReference type="FunFam" id="3.40.50.2020:FF:000023">
    <property type="entry name" value="Probable uracil phosphoribosyltransferase"/>
    <property type="match status" value="1"/>
</dbReference>
<keyword evidence="9" id="KW-0342">GTP-binding</keyword>
<evidence type="ECO:0000256" key="9">
    <source>
        <dbReference type="ARBA" id="ARBA00023134"/>
    </source>
</evidence>
<dbReference type="GO" id="GO:0005525">
    <property type="term" value="F:GTP binding"/>
    <property type="evidence" value="ECO:0007669"/>
    <property type="project" value="UniProtKB-KW"/>
</dbReference>
<evidence type="ECO:0000256" key="6">
    <source>
        <dbReference type="ARBA" id="ARBA00022676"/>
    </source>
</evidence>
<evidence type="ECO:0000256" key="12">
    <source>
        <dbReference type="ARBA" id="ARBA00056901"/>
    </source>
</evidence>
<dbReference type="GO" id="GO:0004845">
    <property type="term" value="F:uracil phosphoribosyltransferase activity"/>
    <property type="evidence" value="ECO:0007669"/>
    <property type="project" value="UniProtKB-EC"/>
</dbReference>
<comment type="cofactor">
    <cofactor evidence="1">
        <name>Mg(2+)</name>
        <dbReference type="ChEBI" id="CHEBI:18420"/>
    </cofactor>
</comment>
<protein>
    <recommendedName>
        <fullName evidence="13">Uracil phosphoribosyltransferase</fullName>
        <ecNumber evidence="4">2.4.2.9</ecNumber>
    </recommendedName>
    <alternativeName>
        <fullName evidence="10">UMP pyrophosphorylase</fullName>
    </alternativeName>
    <alternativeName>
        <fullName evidence="14">UPRTase</fullName>
    </alternativeName>
</protein>